<feature type="transmembrane region" description="Helical" evidence="1">
    <location>
        <begin position="967"/>
        <end position="991"/>
    </location>
</feature>
<dbReference type="SUPFAM" id="SSF82866">
    <property type="entry name" value="Multidrug efflux transporter AcrB transmembrane domain"/>
    <property type="match status" value="2"/>
</dbReference>
<dbReference type="EMBL" id="JAAAML010000003">
    <property type="protein sequence ID" value="MCO6409727.1"/>
    <property type="molecule type" value="Genomic_DNA"/>
</dbReference>
<feature type="transmembrane region" description="Helical" evidence="1">
    <location>
        <begin position="375"/>
        <end position="395"/>
    </location>
</feature>
<gene>
    <name evidence="2" type="ORF">GTW23_16210</name>
</gene>
<evidence type="ECO:0000313" key="3">
    <source>
        <dbReference type="Proteomes" id="UP001320715"/>
    </source>
</evidence>
<sequence>MSGYNDDLTDREQTTVDAETGGGTALMIRRPVLALVISLLIVVAGLAGLYGAEIRELPDVDRPVITVTTNFAGASPETVDRELTAIVEGAIARVSGVASMSSTSTLGRSRVTVEFSDSTDLNVAASDVRDALGRVTNNMPDGADDPRIVKADANSDPVMRLAVTSDRYNVQDMTILVEDLVVDRLAAVPGVADVNVYGDREKIFRVDVDQSRLAAFGLTLADLRSALSNVALDVPAGSLTAQTSDIVVRATADVTTPEGFEDLYINDRIRFRDVANVTLGADPGDSVLRANGRTGLGMGIIRQSASNTLEISQGVRAATQAIQAILPEGVDIRVTSDDATFISGAIDEVRTTLILAVLIVIAIIFLFLRDWRATIIPAVTLPVSLIGAFAAIWLAGFSVNILTLLALVLATGMVVDDAIVVLENIVRKRNEGMGVRAAAVIGTREVFFAVITTTATLAAVFIPISFLPGQAGGLFTEFGFVLAFTVMISSVVALTLCPMLASRLIKRRDMSAAKTKPSRFVAFGGYMSGVYSRLLRRALDAPLVVIVIALMAAGAAFALLPTIPQELTPPEDRAVALVRISAPQGVSLDYTRSRMTEIERLVSPLRDSGEVQNIFAIAGTGGSSNNGFMVLTLAPWGERERSQADIVGELNRAIATVPGLRAFAIQPNSLGIRGAGNGLQFAFVGNSYDELAEVGQQMVEKLEQDPRFNQIRLSYETTQPQISVQIDRARASDLGVNIDGLAEALQALLDGREVAQVFIEDRSFPVKLLSTNNPINDPTDLESIYLKAGDGRIVPMSTIATLTEKAVAPDLRRESQMRSVSITAGLTPAFALGDAWAEAVVMAEPLMPGGVRIIPLAEAATLDQSSNDMLITFGIAIIVVLLVLSAQFESFVSAFIIISTVPLGLACAIFAMAMTGGSLNVYSQIGLVLLVGVMAKNGILIVEFANQLRNTGMDIRSAIEEASNIRLRPVMMTMISTVLGSVPLLLAFGAGAEARVALGWVIVGGLGLAMIATLFLTPVAYLLLARFATPSAEEERRLDVELREAGELANRRNAQPELSPGE</sequence>
<evidence type="ECO:0000256" key="1">
    <source>
        <dbReference type="SAM" id="Phobius"/>
    </source>
</evidence>
<dbReference type="InterPro" id="IPR001036">
    <property type="entry name" value="Acrflvin-R"/>
</dbReference>
<dbReference type="Gene3D" id="3.30.70.1440">
    <property type="entry name" value="Multidrug efflux transporter AcrB pore domain"/>
    <property type="match status" value="1"/>
</dbReference>
<dbReference type="Proteomes" id="UP001320715">
    <property type="component" value="Unassembled WGS sequence"/>
</dbReference>
<feature type="transmembrane region" description="Helical" evidence="1">
    <location>
        <begin position="997"/>
        <end position="1024"/>
    </location>
</feature>
<feature type="transmembrane region" description="Helical" evidence="1">
    <location>
        <begin position="32"/>
        <end position="52"/>
    </location>
</feature>
<comment type="caution">
    <text evidence="2">The sequence shown here is derived from an EMBL/GenBank/DDBJ whole genome shotgun (WGS) entry which is preliminary data.</text>
</comment>
<reference evidence="2 3" key="1">
    <citation type="submission" date="2020-01" db="EMBL/GenBank/DDBJ databases">
        <title>Genomes of bacteria type strains.</title>
        <authorList>
            <person name="Chen J."/>
            <person name="Zhu S."/>
            <person name="Yang J."/>
        </authorList>
    </citation>
    <scope>NUCLEOTIDE SEQUENCE [LARGE SCALE GENOMIC DNA]</scope>
    <source>
        <strain evidence="2 3">DSM 16655</strain>
    </source>
</reference>
<accession>A0ABT1CU45</accession>
<keyword evidence="1" id="KW-0812">Transmembrane</keyword>
<keyword evidence="3" id="KW-1185">Reference proteome</keyword>
<keyword evidence="1" id="KW-1133">Transmembrane helix</keyword>
<feature type="transmembrane region" description="Helical" evidence="1">
    <location>
        <begin position="478"/>
        <end position="501"/>
    </location>
</feature>
<dbReference type="SUPFAM" id="SSF82714">
    <property type="entry name" value="Multidrug efflux transporter AcrB TolC docking domain, DN and DC subdomains"/>
    <property type="match status" value="2"/>
</dbReference>
<feature type="transmembrane region" description="Helical" evidence="1">
    <location>
        <begin position="895"/>
        <end position="915"/>
    </location>
</feature>
<feature type="transmembrane region" description="Helical" evidence="1">
    <location>
        <begin position="869"/>
        <end position="888"/>
    </location>
</feature>
<feature type="transmembrane region" description="Helical" evidence="1">
    <location>
        <begin position="349"/>
        <end position="368"/>
    </location>
</feature>
<feature type="transmembrane region" description="Helical" evidence="1">
    <location>
        <begin position="401"/>
        <end position="426"/>
    </location>
</feature>
<proteinExistence type="predicted"/>
<evidence type="ECO:0000313" key="2">
    <source>
        <dbReference type="EMBL" id="MCO6409727.1"/>
    </source>
</evidence>
<dbReference type="PRINTS" id="PR00702">
    <property type="entry name" value="ACRIFLAVINRP"/>
</dbReference>
<dbReference type="RefSeq" id="WP_382264557.1">
    <property type="nucleotide sequence ID" value="NZ_JAAAML010000003.1"/>
</dbReference>
<dbReference type="PANTHER" id="PTHR32063:SF14">
    <property type="entry name" value="BLL4319 PROTEIN"/>
    <property type="match status" value="1"/>
</dbReference>
<dbReference type="InterPro" id="IPR027463">
    <property type="entry name" value="AcrB_DN_DC_subdom"/>
</dbReference>
<dbReference type="SUPFAM" id="SSF82693">
    <property type="entry name" value="Multidrug efflux transporter AcrB pore domain, PN1, PN2, PC1 and PC2 subdomains"/>
    <property type="match status" value="3"/>
</dbReference>
<protein>
    <submittedName>
        <fullName evidence="2">MMPL family transporter</fullName>
    </submittedName>
</protein>
<dbReference type="Gene3D" id="3.30.70.1430">
    <property type="entry name" value="Multidrug efflux transporter AcrB pore domain"/>
    <property type="match status" value="2"/>
</dbReference>
<dbReference type="Gene3D" id="1.20.1640.10">
    <property type="entry name" value="Multidrug efflux transporter AcrB transmembrane domain"/>
    <property type="match status" value="2"/>
</dbReference>
<keyword evidence="1" id="KW-0472">Membrane</keyword>
<dbReference type="Gene3D" id="3.30.70.1320">
    <property type="entry name" value="Multidrug efflux transporter AcrB pore domain like"/>
    <property type="match status" value="1"/>
</dbReference>
<feature type="transmembrane region" description="Helical" evidence="1">
    <location>
        <begin position="921"/>
        <end position="946"/>
    </location>
</feature>
<name>A0ABT1CU45_9HYPH</name>
<dbReference type="PANTHER" id="PTHR32063">
    <property type="match status" value="1"/>
</dbReference>
<dbReference type="Pfam" id="PF00873">
    <property type="entry name" value="ACR_tran"/>
    <property type="match status" value="1"/>
</dbReference>
<feature type="transmembrane region" description="Helical" evidence="1">
    <location>
        <begin position="446"/>
        <end position="466"/>
    </location>
</feature>
<dbReference type="Gene3D" id="3.30.2090.10">
    <property type="entry name" value="Multidrug efflux transporter AcrB TolC docking domain, DN and DC subdomains"/>
    <property type="match status" value="2"/>
</dbReference>
<organism evidence="2 3">
    <name type="scientific">Hoeflea alexandrii</name>
    <dbReference type="NCBI Taxonomy" id="288436"/>
    <lineage>
        <taxon>Bacteria</taxon>
        <taxon>Pseudomonadati</taxon>
        <taxon>Pseudomonadota</taxon>
        <taxon>Alphaproteobacteria</taxon>
        <taxon>Hyphomicrobiales</taxon>
        <taxon>Rhizobiaceae</taxon>
        <taxon>Hoeflea</taxon>
    </lineage>
</organism>
<feature type="transmembrane region" description="Helical" evidence="1">
    <location>
        <begin position="541"/>
        <end position="560"/>
    </location>
</feature>